<dbReference type="InterPro" id="IPR036324">
    <property type="entry name" value="Mn/Fe_SOD_N_sf"/>
</dbReference>
<dbReference type="OrthoDB" id="275227at2759"/>
<evidence type="ECO:0000256" key="1">
    <source>
        <dbReference type="ARBA" id="ARBA00037226"/>
    </source>
</evidence>
<dbReference type="Pfam" id="PF02777">
    <property type="entry name" value="Sod_Fe_C"/>
    <property type="match status" value="1"/>
</dbReference>
<gene>
    <name evidence="3" type="ORF">BDN70DRAFT_919454</name>
</gene>
<dbReference type="SUPFAM" id="SSF46609">
    <property type="entry name" value="Fe,Mn superoxide dismutase (SOD), N-terminal domain"/>
    <property type="match status" value="1"/>
</dbReference>
<dbReference type="PANTHER" id="PTHR43595">
    <property type="entry name" value="37S RIBOSOMAL PROTEIN S26, MITOCHONDRIAL"/>
    <property type="match status" value="1"/>
</dbReference>
<dbReference type="InterPro" id="IPR036314">
    <property type="entry name" value="SOD_C_sf"/>
</dbReference>
<evidence type="ECO:0000313" key="3">
    <source>
        <dbReference type="EMBL" id="KAF9482012.1"/>
    </source>
</evidence>
<evidence type="ECO:0000259" key="2">
    <source>
        <dbReference type="Pfam" id="PF02777"/>
    </source>
</evidence>
<dbReference type="Proteomes" id="UP000807469">
    <property type="component" value="Unassembled WGS sequence"/>
</dbReference>
<proteinExistence type="predicted"/>
<reference evidence="3" key="1">
    <citation type="submission" date="2020-11" db="EMBL/GenBank/DDBJ databases">
        <authorList>
            <consortium name="DOE Joint Genome Institute"/>
            <person name="Ahrendt S."/>
            <person name="Riley R."/>
            <person name="Andreopoulos W."/>
            <person name="Labutti K."/>
            <person name="Pangilinan J."/>
            <person name="Ruiz-Duenas F.J."/>
            <person name="Barrasa J.M."/>
            <person name="Sanchez-Garcia M."/>
            <person name="Camarero S."/>
            <person name="Miyauchi S."/>
            <person name="Serrano A."/>
            <person name="Linde D."/>
            <person name="Babiker R."/>
            <person name="Drula E."/>
            <person name="Ayuso-Fernandez I."/>
            <person name="Pacheco R."/>
            <person name="Padilla G."/>
            <person name="Ferreira P."/>
            <person name="Barriuso J."/>
            <person name="Kellner H."/>
            <person name="Castanera R."/>
            <person name="Alfaro M."/>
            <person name="Ramirez L."/>
            <person name="Pisabarro A.G."/>
            <person name="Kuo A."/>
            <person name="Tritt A."/>
            <person name="Lipzen A."/>
            <person name="He G."/>
            <person name="Yan M."/>
            <person name="Ng V."/>
            <person name="Cullen D."/>
            <person name="Martin F."/>
            <person name="Rosso M.-N."/>
            <person name="Henrissat B."/>
            <person name="Hibbett D."/>
            <person name="Martinez A.T."/>
            <person name="Grigoriev I.V."/>
        </authorList>
    </citation>
    <scope>NUCLEOTIDE SEQUENCE</scope>
    <source>
        <strain evidence="3">CIRM-BRFM 674</strain>
    </source>
</reference>
<dbReference type="InterPro" id="IPR019832">
    <property type="entry name" value="Mn/Fe_SOD_C"/>
</dbReference>
<evidence type="ECO:0000313" key="4">
    <source>
        <dbReference type="Proteomes" id="UP000807469"/>
    </source>
</evidence>
<organism evidence="3 4">
    <name type="scientific">Pholiota conissans</name>
    <dbReference type="NCBI Taxonomy" id="109636"/>
    <lineage>
        <taxon>Eukaryota</taxon>
        <taxon>Fungi</taxon>
        <taxon>Dikarya</taxon>
        <taxon>Basidiomycota</taxon>
        <taxon>Agaricomycotina</taxon>
        <taxon>Agaricomycetes</taxon>
        <taxon>Agaricomycetidae</taxon>
        <taxon>Agaricales</taxon>
        <taxon>Agaricineae</taxon>
        <taxon>Strophariaceae</taxon>
        <taxon>Pholiota</taxon>
    </lineage>
</organism>
<dbReference type="Gene3D" id="3.55.40.20">
    <property type="entry name" value="Iron/manganese superoxide dismutase, C-terminal domain"/>
    <property type="match status" value="2"/>
</dbReference>
<dbReference type="PANTHER" id="PTHR43595:SF2">
    <property type="entry name" value="SMALL RIBOSOMAL SUBUNIT PROTEIN MS42"/>
    <property type="match status" value="1"/>
</dbReference>
<name>A0A9P5Z6P8_9AGAR</name>
<feature type="domain" description="Manganese/iron superoxide dismutase C-terminal" evidence="2">
    <location>
        <begin position="135"/>
        <end position="215"/>
    </location>
</feature>
<dbReference type="GO" id="GO:0004784">
    <property type="term" value="F:superoxide dismutase activity"/>
    <property type="evidence" value="ECO:0007669"/>
    <property type="project" value="InterPro"/>
</dbReference>
<accession>A0A9P5Z6P8</accession>
<sequence length="348" mass="38651">MASCLRLVTPAASRSSAIKLTSFRTSKWATRSMHRARGLPYDIEKGLGNFLPPPALKTFVEYQEGLLERLNHELRTDPTQERHSSVAQIAINYSAKRDRTLAFNYAVLALNNSFFLDQLSPLTDSTKPNHEHNISGNLFRQIENNYGDLTHLKSTFSAAAMGIFSSGWVWLVSDKVGNLAVLPTIGPSTLLVRSRRNMHYDPTQPILGEDSGRHAVAAAKPLLPPSPTSPASGVGSGRPGFKPFEFQSRTLYTTPSLLVESPPRANNIFSEPNDNVVDEIQAPPASKDMLLAGRTMFPLFVVPVYEHAWMSAGYGIWGKEAWLREFWTALDWQKVSNAYNRHLSSVIV</sequence>
<dbReference type="GO" id="GO:0005737">
    <property type="term" value="C:cytoplasm"/>
    <property type="evidence" value="ECO:0007669"/>
    <property type="project" value="TreeGrafter"/>
</dbReference>
<dbReference type="SUPFAM" id="SSF54719">
    <property type="entry name" value="Fe,Mn superoxide dismutase (SOD), C-terminal domain"/>
    <property type="match status" value="2"/>
</dbReference>
<protein>
    <recommendedName>
        <fullName evidence="2">Manganese/iron superoxide dismutase C-terminal domain-containing protein</fullName>
    </recommendedName>
</protein>
<comment type="function">
    <text evidence="1">Component of the mitochondrial ribosome (mitoribosome), a dedicated translation machinery responsible for the synthesis of mitochondrial genome-encoded proteins, including at least some of the essential transmembrane subunits of the mitochondrial respiratory chain. The mitoribosomes are attached to the mitochondrial inner membrane and translation products are cotranslationally integrated into the membrane.</text>
</comment>
<comment type="caution">
    <text evidence="3">The sequence shown here is derived from an EMBL/GenBank/DDBJ whole genome shotgun (WGS) entry which is preliminary data.</text>
</comment>
<dbReference type="GO" id="GO:0046872">
    <property type="term" value="F:metal ion binding"/>
    <property type="evidence" value="ECO:0007669"/>
    <property type="project" value="InterPro"/>
</dbReference>
<dbReference type="EMBL" id="MU155171">
    <property type="protein sequence ID" value="KAF9482012.1"/>
    <property type="molecule type" value="Genomic_DNA"/>
</dbReference>
<dbReference type="AlphaFoldDB" id="A0A9P5Z6P8"/>
<keyword evidence="4" id="KW-1185">Reference proteome</keyword>